<keyword evidence="3" id="KW-1185">Reference proteome</keyword>
<dbReference type="InterPro" id="IPR000835">
    <property type="entry name" value="HTH_MarR-typ"/>
</dbReference>
<protein>
    <submittedName>
        <fullName evidence="2">MarR family transcriptional regulator</fullName>
    </submittedName>
</protein>
<dbReference type="InterPro" id="IPR036390">
    <property type="entry name" value="WH_DNA-bd_sf"/>
</dbReference>
<gene>
    <name evidence="2" type="ORF">GCM10022222_62110</name>
</gene>
<evidence type="ECO:0000259" key="1">
    <source>
        <dbReference type="PROSITE" id="PS50995"/>
    </source>
</evidence>
<sequence>MSSDRCLAEDVVAAPSAGPPSLTDRVMSAGRTLSAASVLLHQAMAGRSGLSPAEHRAVRLIDELGPLTAGELAVRSQLSTGTVTALVDRLEYKGFARRRRHPTDRRRVLIEGRADRIRPLRPLLGGWAEELARLCEGYAEPELETVLHFLTCAARAQEDLAAELTSR</sequence>
<dbReference type="PROSITE" id="PS50995">
    <property type="entry name" value="HTH_MARR_2"/>
    <property type="match status" value="1"/>
</dbReference>
<dbReference type="PANTHER" id="PTHR33164:SF106">
    <property type="entry name" value="TRANSCRIPTIONAL REGULATORY PROTEIN"/>
    <property type="match status" value="1"/>
</dbReference>
<dbReference type="InterPro" id="IPR036388">
    <property type="entry name" value="WH-like_DNA-bd_sf"/>
</dbReference>
<dbReference type="SUPFAM" id="SSF46785">
    <property type="entry name" value="Winged helix' DNA-binding domain"/>
    <property type="match status" value="1"/>
</dbReference>
<dbReference type="EMBL" id="BAAAZN010000016">
    <property type="protein sequence ID" value="GAA3569558.1"/>
    <property type="molecule type" value="Genomic_DNA"/>
</dbReference>
<dbReference type="SMART" id="SM00347">
    <property type="entry name" value="HTH_MARR"/>
    <property type="match status" value="1"/>
</dbReference>
<organism evidence="2 3">
    <name type="scientific">Amycolatopsis ultiminotia</name>
    <dbReference type="NCBI Taxonomy" id="543629"/>
    <lineage>
        <taxon>Bacteria</taxon>
        <taxon>Bacillati</taxon>
        <taxon>Actinomycetota</taxon>
        <taxon>Actinomycetes</taxon>
        <taxon>Pseudonocardiales</taxon>
        <taxon>Pseudonocardiaceae</taxon>
        <taxon>Amycolatopsis</taxon>
    </lineage>
</organism>
<dbReference type="Pfam" id="PF01047">
    <property type="entry name" value="MarR"/>
    <property type="match status" value="1"/>
</dbReference>
<name>A0ABP6XPZ6_9PSEU</name>
<dbReference type="PANTHER" id="PTHR33164">
    <property type="entry name" value="TRANSCRIPTIONAL REGULATOR, MARR FAMILY"/>
    <property type="match status" value="1"/>
</dbReference>
<reference evidence="3" key="1">
    <citation type="journal article" date="2019" name="Int. J. Syst. Evol. Microbiol.">
        <title>The Global Catalogue of Microorganisms (GCM) 10K type strain sequencing project: providing services to taxonomists for standard genome sequencing and annotation.</title>
        <authorList>
            <consortium name="The Broad Institute Genomics Platform"/>
            <consortium name="The Broad Institute Genome Sequencing Center for Infectious Disease"/>
            <person name="Wu L."/>
            <person name="Ma J."/>
        </authorList>
    </citation>
    <scope>NUCLEOTIDE SEQUENCE [LARGE SCALE GENOMIC DNA]</scope>
    <source>
        <strain evidence="3">JCM 16898</strain>
    </source>
</reference>
<accession>A0ABP6XPZ6</accession>
<dbReference type="InterPro" id="IPR039422">
    <property type="entry name" value="MarR/SlyA-like"/>
</dbReference>
<evidence type="ECO:0000313" key="3">
    <source>
        <dbReference type="Proteomes" id="UP001500689"/>
    </source>
</evidence>
<evidence type="ECO:0000313" key="2">
    <source>
        <dbReference type="EMBL" id="GAA3569558.1"/>
    </source>
</evidence>
<dbReference type="Gene3D" id="1.10.10.10">
    <property type="entry name" value="Winged helix-like DNA-binding domain superfamily/Winged helix DNA-binding domain"/>
    <property type="match status" value="1"/>
</dbReference>
<dbReference type="RefSeq" id="WP_344866201.1">
    <property type="nucleotide sequence ID" value="NZ_BAAAZN010000016.1"/>
</dbReference>
<proteinExistence type="predicted"/>
<feature type="domain" description="HTH marR-type" evidence="1">
    <location>
        <begin position="19"/>
        <end position="155"/>
    </location>
</feature>
<dbReference type="Proteomes" id="UP001500689">
    <property type="component" value="Unassembled WGS sequence"/>
</dbReference>
<comment type="caution">
    <text evidence="2">The sequence shown here is derived from an EMBL/GenBank/DDBJ whole genome shotgun (WGS) entry which is preliminary data.</text>
</comment>